<evidence type="ECO:0000313" key="1">
    <source>
        <dbReference type="EMBL" id="ABF12324.1"/>
    </source>
</evidence>
<dbReference type="HOGENOM" id="CLU_140206_0_0_4"/>
<evidence type="ECO:0000313" key="2">
    <source>
        <dbReference type="Proteomes" id="UP000002429"/>
    </source>
</evidence>
<keyword evidence="1" id="KW-0614">Plasmid</keyword>
<evidence type="ECO:0008006" key="3">
    <source>
        <dbReference type="Google" id="ProtNLM"/>
    </source>
</evidence>
<reference evidence="2" key="1">
    <citation type="journal article" date="2010" name="PLoS ONE">
        <title>The complete genome sequence of Cupriavidus metallidurans strain CH34, a master survivalist in harsh and anthropogenic environments.</title>
        <authorList>
            <person name="Janssen P.J."/>
            <person name="Van Houdt R."/>
            <person name="Moors H."/>
            <person name="Monsieurs P."/>
            <person name="Morin N."/>
            <person name="Michaux A."/>
            <person name="Benotmane M.A."/>
            <person name="Leys N."/>
            <person name="Vallaeys T."/>
            <person name="Lapidus A."/>
            <person name="Monchy S."/>
            <person name="Medigue C."/>
            <person name="Taghavi S."/>
            <person name="McCorkle S."/>
            <person name="Dunn J."/>
            <person name="van der Lelie D."/>
            <person name="Mergeay M."/>
        </authorList>
    </citation>
    <scope>NUCLEOTIDE SEQUENCE [LARGE SCALE GENOMIC DNA]</scope>
    <source>
        <strain evidence="2">ATCC 43123 / DSM 2839 / NBRC 102507 / CH34</strain>
    </source>
</reference>
<dbReference type="AlphaFoldDB" id="Q1LC02"/>
<name>Q1LC02_CUPMC</name>
<sequence>MSLGPFYAAVKNLTKLEGYDPDYPGTWPHRTIEIEVDAEYPEYPEGLEVGALYQYESEENYWLNADQDMYFFKWREKLVQMVGEKSVEEAEGQFPFCELIRHQGSTGGTIGPVVCEKIASDFDAWEAAARSLGDERFFEYYVHIRRAFEFARGTGAVSLCVLF</sequence>
<proteinExistence type="predicted"/>
<accession>Q1LC02</accession>
<keyword evidence="2" id="KW-1185">Reference proteome</keyword>
<dbReference type="RefSeq" id="WP_011519869.1">
    <property type="nucleotide sequence ID" value="NC_007974.2"/>
</dbReference>
<dbReference type="eggNOG" id="ENOG502ZX0F">
    <property type="taxonomic scope" value="Bacteria"/>
</dbReference>
<dbReference type="EMBL" id="CP000353">
    <property type="protein sequence ID" value="ABF12324.1"/>
    <property type="molecule type" value="Genomic_DNA"/>
</dbReference>
<dbReference type="KEGG" id="rme:Rmet_5465"/>
<protein>
    <recommendedName>
        <fullName evidence="3">DUF1877 family protein</fullName>
    </recommendedName>
</protein>
<dbReference type="Proteomes" id="UP000002429">
    <property type="component" value="Plasmid megaplasmid"/>
</dbReference>
<gene>
    <name evidence="1" type="ordered locus">Rmet_5465</name>
</gene>
<organism evidence="1 2">
    <name type="scientific">Cupriavidus metallidurans (strain ATCC 43123 / DSM 2839 / NBRC 102507 / CH34)</name>
    <name type="common">Ralstonia metallidurans</name>
    <dbReference type="NCBI Taxonomy" id="266264"/>
    <lineage>
        <taxon>Bacteria</taxon>
        <taxon>Pseudomonadati</taxon>
        <taxon>Pseudomonadota</taxon>
        <taxon>Betaproteobacteria</taxon>
        <taxon>Burkholderiales</taxon>
        <taxon>Burkholderiaceae</taxon>
        <taxon>Cupriavidus</taxon>
    </lineage>
</organism>
<geneLocation type="plasmid" evidence="1 2">
    <name>megaplasmid</name>
</geneLocation>